<name>A0ABY2X1X0_9RHOB</name>
<sequence length="82" mass="8438">MSNSKVNGAATQQGALAKNSVAVLGVFGPSNDLRALMRLSNGRIEKVEPGSRVGSGTVAAIDENGVMLRQSGQTKRIDIPGS</sequence>
<organism evidence="1 2">
    <name type="scientific">Ruegeria sediminis</name>
    <dbReference type="NCBI Taxonomy" id="2583820"/>
    <lineage>
        <taxon>Bacteria</taxon>
        <taxon>Pseudomonadati</taxon>
        <taxon>Pseudomonadota</taxon>
        <taxon>Alphaproteobacteria</taxon>
        <taxon>Rhodobacterales</taxon>
        <taxon>Roseobacteraceae</taxon>
        <taxon>Ruegeria</taxon>
    </lineage>
</organism>
<evidence type="ECO:0008006" key="3">
    <source>
        <dbReference type="Google" id="ProtNLM"/>
    </source>
</evidence>
<evidence type="ECO:0000313" key="1">
    <source>
        <dbReference type="EMBL" id="TMV08883.1"/>
    </source>
</evidence>
<gene>
    <name evidence="1" type="ORF">FGK63_07120</name>
</gene>
<reference evidence="1 2" key="1">
    <citation type="submission" date="2019-05" db="EMBL/GenBank/DDBJ databases">
        <title>Ruegeria sp. nov., isolated from tidal flat.</title>
        <authorList>
            <person name="Kim W."/>
        </authorList>
    </citation>
    <scope>NUCLEOTIDE SEQUENCE [LARGE SCALE GENOMIC DNA]</scope>
    <source>
        <strain evidence="1 2">CAU 1488</strain>
    </source>
</reference>
<accession>A0ABY2X1X0</accession>
<dbReference type="RefSeq" id="WP_138840912.1">
    <property type="nucleotide sequence ID" value="NZ_VCPD01000002.1"/>
</dbReference>
<keyword evidence="2" id="KW-1185">Reference proteome</keyword>
<protein>
    <recommendedName>
        <fullName evidence="3">Pilus assembly protein PilP</fullName>
    </recommendedName>
</protein>
<proteinExistence type="predicted"/>
<dbReference type="EMBL" id="VCPD01000002">
    <property type="protein sequence ID" value="TMV08883.1"/>
    <property type="molecule type" value="Genomic_DNA"/>
</dbReference>
<evidence type="ECO:0000313" key="2">
    <source>
        <dbReference type="Proteomes" id="UP001193035"/>
    </source>
</evidence>
<comment type="caution">
    <text evidence="1">The sequence shown here is derived from an EMBL/GenBank/DDBJ whole genome shotgun (WGS) entry which is preliminary data.</text>
</comment>
<dbReference type="Proteomes" id="UP001193035">
    <property type="component" value="Unassembled WGS sequence"/>
</dbReference>